<evidence type="ECO:0000256" key="1">
    <source>
        <dbReference type="SAM" id="SignalP"/>
    </source>
</evidence>
<dbReference type="InterPro" id="IPR047745">
    <property type="entry name" value="SinI-like"/>
</dbReference>
<organism evidence="4">
    <name type="scientific">Salmonella enterica subsp. enterica serovar Javiana</name>
    <dbReference type="NCBI Taxonomy" id="363569"/>
    <lineage>
        <taxon>Bacteria</taxon>
        <taxon>Pseudomonadati</taxon>
        <taxon>Pseudomonadota</taxon>
        <taxon>Gammaproteobacteria</taxon>
        <taxon>Enterobacterales</taxon>
        <taxon>Enterobacteriaceae</taxon>
        <taxon>Salmonella</taxon>
    </lineage>
</organism>
<name>A0A634SWJ3_SALET</name>
<dbReference type="InterPro" id="IPR008541">
    <property type="entry name" value="InvE_AD"/>
</dbReference>
<dbReference type="Gene3D" id="2.60.40.2700">
    <property type="match status" value="1"/>
</dbReference>
<dbReference type="Pfam" id="PF05688">
    <property type="entry name" value="BIg21"/>
    <property type="match status" value="1"/>
</dbReference>
<protein>
    <recommendedName>
        <fullName evidence="5">Outer membrane protein</fullName>
    </recommendedName>
</protein>
<sequence>MQATVKRRLTKVALALVVAGYCAAPAVAANGNLKSGQWQIVSEQTGTIQGTVPWITRAADKTADTDKDHVTVTIDRGDRTVVTEGDKQFHVGDKVTVNWAIGDTEGDLDTDNAATKLTVQWMRYSDQNGSNPEEIGTKGSNTYEIQAGDADHYIGIKITPTTTTGDPAVATELLLKDLSTNTGGGADDDDIPEGPVVDENVHVVIHEKDSNTNLLKNTGTKLKTNTTYQVLLWSDKNGNGTYDAGENVTDQYDYRWKFVGTSAIAGTGTGGIVNESWNDKDLVIPLTNAEAKTAFEGADGGVTVGAGADDLMLKALTPASASQSMTTTGIVFTGTTGSDGTATFTLNQDKSLGLKTPLTVKLTDNTTLHASLDVIFMVLTSPDTDKALFWGNMADTTSVNGKTLHRPWLQAELLSGVTPVFTNGVHTNNEYWAMAHTVDNTKWDIAKQCGSLSKAPDNNDLLTLYHSISSLGWPTQGYPYLSKSTSSGGMYCGVDENTRNQNCAIKPASSAGYATCVD</sequence>
<proteinExistence type="predicted"/>
<gene>
    <name evidence="4" type="ORF">CB215_21840</name>
</gene>
<dbReference type="Pfam" id="PF05689">
    <property type="entry name" value="InvE_AD"/>
    <property type="match status" value="1"/>
</dbReference>
<feature type="chain" id="PRO_5026279433" description="Outer membrane protein" evidence="1">
    <location>
        <begin position="29"/>
        <end position="518"/>
    </location>
</feature>
<reference evidence="4" key="1">
    <citation type="submission" date="2018-07" db="EMBL/GenBank/DDBJ databases">
        <authorList>
            <person name="Ashton P.M."/>
            <person name="Dallman T."/>
            <person name="Nair S."/>
            <person name="De Pinna E."/>
            <person name="Peters T."/>
            <person name="Grant K."/>
        </authorList>
    </citation>
    <scope>NUCLEOTIDE SEQUENCE</scope>
    <source>
        <strain evidence="4">333386</strain>
    </source>
</reference>
<evidence type="ECO:0008006" key="5">
    <source>
        <dbReference type="Google" id="ProtNLM"/>
    </source>
</evidence>
<dbReference type="EMBL" id="AAMICF010000034">
    <property type="protein sequence ID" value="EDH5776346.1"/>
    <property type="molecule type" value="Genomic_DNA"/>
</dbReference>
<evidence type="ECO:0000259" key="2">
    <source>
        <dbReference type="Pfam" id="PF05688"/>
    </source>
</evidence>
<feature type="domain" description="InvasinE Adhesion" evidence="3">
    <location>
        <begin position="382"/>
        <end position="517"/>
    </location>
</feature>
<feature type="signal peptide" evidence="1">
    <location>
        <begin position="1"/>
        <end position="28"/>
    </location>
</feature>
<keyword evidence="1" id="KW-0732">Signal</keyword>
<evidence type="ECO:0000259" key="3">
    <source>
        <dbReference type="Pfam" id="PF05689"/>
    </source>
</evidence>
<comment type="caution">
    <text evidence="4">The sequence shown here is derived from an EMBL/GenBank/DDBJ whole genome shotgun (WGS) entry which is preliminary data.</text>
</comment>
<dbReference type="NCBIfam" id="NF040711">
    <property type="entry name" value="partner_SinI"/>
    <property type="match status" value="1"/>
</dbReference>
<dbReference type="InterPro" id="IPR008542">
    <property type="entry name" value="BIg21"/>
</dbReference>
<dbReference type="AlphaFoldDB" id="A0A634SWJ3"/>
<evidence type="ECO:0000313" key="4">
    <source>
        <dbReference type="EMBL" id="EDH5776346.1"/>
    </source>
</evidence>
<accession>A0A634SWJ3</accession>
<feature type="domain" description="Bacterial Immunoglobulin-like 21" evidence="2">
    <location>
        <begin position="312"/>
        <end position="379"/>
    </location>
</feature>